<keyword evidence="4" id="KW-0808">Transferase</keyword>
<comment type="caution">
    <text evidence="10">The sequence shown here is derived from an EMBL/GenBank/DDBJ whole genome shotgun (WGS) entry which is preliminary data.</text>
</comment>
<dbReference type="InterPro" id="IPR036097">
    <property type="entry name" value="HisK_dim/P_sf"/>
</dbReference>
<dbReference type="InterPro" id="IPR004358">
    <property type="entry name" value="Sig_transdc_His_kin-like_C"/>
</dbReference>
<dbReference type="Gene3D" id="6.10.340.10">
    <property type="match status" value="1"/>
</dbReference>
<dbReference type="Gene3D" id="3.30.565.10">
    <property type="entry name" value="Histidine kinase-like ATPase, C-terminal domain"/>
    <property type="match status" value="1"/>
</dbReference>
<dbReference type="Gene3D" id="3.30.450.20">
    <property type="entry name" value="PAS domain"/>
    <property type="match status" value="1"/>
</dbReference>
<keyword evidence="7" id="KW-0175">Coiled coil</keyword>
<comment type="catalytic activity">
    <reaction evidence="1">
        <text>ATP + protein L-histidine = ADP + protein N-phospho-L-histidine.</text>
        <dbReference type="EC" id="2.7.13.3"/>
    </reaction>
</comment>
<dbReference type="GO" id="GO:0000155">
    <property type="term" value="F:phosphorelay sensor kinase activity"/>
    <property type="evidence" value="ECO:0007669"/>
    <property type="project" value="InterPro"/>
</dbReference>
<sequence length="629" mass="71737">MAVEKYPSMLRQLCQLILLPIIILMITLTAGQVFFQLTQSAEKRENYRNEQIDQITGLLAKAIFDADKNSVNLIGDSLFRNQDITHLMISDQFSRLYLKNRTSPDSEAERILDPLVISRPLSYQLPSGERVLMGNVTAHFTNAAEQALFSASNIWFVFACMIDILLISFIIYMVLKYKLVSPIAQLTDQLRRNRPGQFKPIIIRNSFNKEIAQLARLCNDLQENNHIHHLRQKEIRDKLIERTHEVAEGKESSRLLTNMLQSSQKRYRALFHRNIDPVLIVEPYRVGAADINRIIDANQAALNLLQLPLDNLTHQDFEDKFGIKPMEHGNHRLPEGVLASQYGALPKHIELHFNMVVYENHSLYYVTLKDITDKVRAETLEKEANDLMSYRQNQMAISEMATTIAHELNQPLAAIRNYSQSVINFSLQDSELNREKITESLRQLKQQADIASDIVKQARGQSGRNDYPQEPLEMVKMIQNTIELCQLRADKENVVLEFNSATIEAWVVGNEVQLKQLMINLISNAIEIISETQAQTRSVTLHLLRNDEQYQLDVMDTGPGIEDIDRVFTTHYTTKKNGLGMGLSICRSIAEMHQSSIFATNLEHGGACFTLCIPVFNPDNTQPPAITVN</sequence>
<organism evidence="10 11">
    <name type="scientific">Oceanospirillum sediminis</name>
    <dbReference type="NCBI Taxonomy" id="2760088"/>
    <lineage>
        <taxon>Bacteria</taxon>
        <taxon>Pseudomonadati</taxon>
        <taxon>Pseudomonadota</taxon>
        <taxon>Gammaproteobacteria</taxon>
        <taxon>Oceanospirillales</taxon>
        <taxon>Oceanospirillaceae</taxon>
        <taxon>Oceanospirillum</taxon>
    </lineage>
</organism>
<keyword evidence="5" id="KW-0418">Kinase</keyword>
<dbReference type="InterPro" id="IPR036890">
    <property type="entry name" value="HATPase_C_sf"/>
</dbReference>
<evidence type="ECO:0000256" key="8">
    <source>
        <dbReference type="SAM" id="Phobius"/>
    </source>
</evidence>
<keyword evidence="11" id="KW-1185">Reference proteome</keyword>
<dbReference type="InterPro" id="IPR003594">
    <property type="entry name" value="HATPase_dom"/>
</dbReference>
<evidence type="ECO:0000256" key="2">
    <source>
        <dbReference type="ARBA" id="ARBA00012438"/>
    </source>
</evidence>
<name>A0A839IUA6_9GAMM</name>
<dbReference type="PANTHER" id="PTHR43711">
    <property type="entry name" value="TWO-COMPONENT HISTIDINE KINASE"/>
    <property type="match status" value="1"/>
</dbReference>
<dbReference type="Pfam" id="PF00512">
    <property type="entry name" value="HisKA"/>
    <property type="match status" value="1"/>
</dbReference>
<evidence type="ECO:0000313" key="11">
    <source>
        <dbReference type="Proteomes" id="UP000565262"/>
    </source>
</evidence>
<dbReference type="SMART" id="SM00388">
    <property type="entry name" value="HisKA"/>
    <property type="match status" value="1"/>
</dbReference>
<dbReference type="Pfam" id="PF02518">
    <property type="entry name" value="HATPase_c"/>
    <property type="match status" value="1"/>
</dbReference>
<keyword evidence="8" id="KW-1133">Transmembrane helix</keyword>
<evidence type="ECO:0000259" key="9">
    <source>
        <dbReference type="PROSITE" id="PS50109"/>
    </source>
</evidence>
<feature type="coiled-coil region" evidence="7">
    <location>
        <begin position="427"/>
        <end position="461"/>
    </location>
</feature>
<reference evidence="10 11" key="1">
    <citation type="submission" date="2020-08" db="EMBL/GenBank/DDBJ databases">
        <title>Oceanospirillum sp. nov. isolated from marine sediment.</title>
        <authorList>
            <person name="Ji X."/>
        </authorList>
    </citation>
    <scope>NUCLEOTIDE SEQUENCE [LARGE SCALE GENOMIC DNA]</scope>
    <source>
        <strain evidence="10 11">D5</strain>
    </source>
</reference>
<evidence type="ECO:0000313" key="10">
    <source>
        <dbReference type="EMBL" id="MBB1489033.1"/>
    </source>
</evidence>
<dbReference type="PROSITE" id="PS50109">
    <property type="entry name" value="HIS_KIN"/>
    <property type="match status" value="1"/>
</dbReference>
<dbReference type="SMART" id="SM00387">
    <property type="entry name" value="HATPase_c"/>
    <property type="match status" value="1"/>
</dbReference>
<dbReference type="CDD" id="cd00082">
    <property type="entry name" value="HisKA"/>
    <property type="match status" value="1"/>
</dbReference>
<dbReference type="EC" id="2.7.13.3" evidence="2"/>
<dbReference type="AlphaFoldDB" id="A0A839IUA6"/>
<evidence type="ECO:0000256" key="6">
    <source>
        <dbReference type="ARBA" id="ARBA00023012"/>
    </source>
</evidence>
<dbReference type="Proteomes" id="UP000565262">
    <property type="component" value="Unassembled WGS sequence"/>
</dbReference>
<gene>
    <name evidence="10" type="ORF">H4O21_20700</name>
</gene>
<dbReference type="InterPro" id="IPR003661">
    <property type="entry name" value="HisK_dim/P_dom"/>
</dbReference>
<keyword evidence="6" id="KW-0902">Two-component regulatory system</keyword>
<dbReference type="InterPro" id="IPR050736">
    <property type="entry name" value="Sensor_HK_Regulatory"/>
</dbReference>
<keyword evidence="3" id="KW-0597">Phosphoprotein</keyword>
<keyword evidence="8" id="KW-0812">Transmembrane</keyword>
<protein>
    <recommendedName>
        <fullName evidence="2">histidine kinase</fullName>
        <ecNumber evidence="2">2.7.13.3</ecNumber>
    </recommendedName>
</protein>
<dbReference type="RefSeq" id="WP_182810801.1">
    <property type="nucleotide sequence ID" value="NZ_JACJFM010000041.1"/>
</dbReference>
<dbReference type="InterPro" id="IPR005467">
    <property type="entry name" value="His_kinase_dom"/>
</dbReference>
<dbReference type="EMBL" id="JACJFM010000041">
    <property type="protein sequence ID" value="MBB1489033.1"/>
    <property type="molecule type" value="Genomic_DNA"/>
</dbReference>
<evidence type="ECO:0000256" key="4">
    <source>
        <dbReference type="ARBA" id="ARBA00022679"/>
    </source>
</evidence>
<dbReference type="PRINTS" id="PR00344">
    <property type="entry name" value="BCTRLSENSOR"/>
</dbReference>
<evidence type="ECO:0000256" key="7">
    <source>
        <dbReference type="SAM" id="Coils"/>
    </source>
</evidence>
<dbReference type="SUPFAM" id="SSF47384">
    <property type="entry name" value="Homodimeric domain of signal transducing histidine kinase"/>
    <property type="match status" value="1"/>
</dbReference>
<dbReference type="SUPFAM" id="SSF55874">
    <property type="entry name" value="ATPase domain of HSP90 chaperone/DNA topoisomerase II/histidine kinase"/>
    <property type="match status" value="1"/>
</dbReference>
<feature type="domain" description="Histidine kinase" evidence="9">
    <location>
        <begin position="403"/>
        <end position="617"/>
    </location>
</feature>
<evidence type="ECO:0000256" key="1">
    <source>
        <dbReference type="ARBA" id="ARBA00000085"/>
    </source>
</evidence>
<accession>A0A839IUA6</accession>
<dbReference type="Gene3D" id="1.10.287.130">
    <property type="match status" value="1"/>
</dbReference>
<proteinExistence type="predicted"/>
<evidence type="ECO:0000256" key="5">
    <source>
        <dbReference type="ARBA" id="ARBA00022777"/>
    </source>
</evidence>
<evidence type="ECO:0000256" key="3">
    <source>
        <dbReference type="ARBA" id="ARBA00022553"/>
    </source>
</evidence>
<feature type="transmembrane region" description="Helical" evidence="8">
    <location>
        <begin position="154"/>
        <end position="175"/>
    </location>
</feature>
<dbReference type="PANTHER" id="PTHR43711:SF1">
    <property type="entry name" value="HISTIDINE KINASE 1"/>
    <property type="match status" value="1"/>
</dbReference>
<keyword evidence="8" id="KW-0472">Membrane</keyword>